<feature type="signal peptide" evidence="2">
    <location>
        <begin position="1"/>
        <end position="20"/>
    </location>
</feature>
<proteinExistence type="predicted"/>
<keyword evidence="2" id="KW-0732">Signal</keyword>
<feature type="compositionally biased region" description="Polar residues" evidence="1">
    <location>
        <begin position="50"/>
        <end position="64"/>
    </location>
</feature>
<evidence type="ECO:0008006" key="5">
    <source>
        <dbReference type="Google" id="ProtNLM"/>
    </source>
</evidence>
<dbReference type="RefSeq" id="WP_092254791.1">
    <property type="nucleotide sequence ID" value="NZ_CP047199.1"/>
</dbReference>
<evidence type="ECO:0000313" key="3">
    <source>
        <dbReference type="EMBL" id="SER41224.1"/>
    </source>
</evidence>
<sequence>MRKFRNAALAVATATTVAFAGVSVASAQEPSEQPEKAVTAPENDGKPGENGSTNPVLSSGSSQPGDADADKLSAAATAGLSSKNPNLAELGKVTGADQHANALDLLGSSVDDTKNPQWSRIWRDAANWAAIAAALGGVIAAYNYAVFQGIIPHAIQF</sequence>
<protein>
    <recommendedName>
        <fullName evidence="5">Secreted protein</fullName>
    </recommendedName>
</protein>
<dbReference type="AlphaFoldDB" id="A0A1H9NYX1"/>
<evidence type="ECO:0000256" key="1">
    <source>
        <dbReference type="SAM" id="MobiDB-lite"/>
    </source>
</evidence>
<dbReference type="Proteomes" id="UP000198929">
    <property type="component" value="Unassembled WGS sequence"/>
</dbReference>
<feature type="chain" id="PRO_5039559765" description="Secreted protein" evidence="2">
    <location>
        <begin position="21"/>
        <end position="157"/>
    </location>
</feature>
<feature type="region of interest" description="Disordered" evidence="1">
    <location>
        <begin position="26"/>
        <end position="76"/>
    </location>
</feature>
<dbReference type="STRING" id="1121357.SAMN05661109_00158"/>
<evidence type="ECO:0000313" key="4">
    <source>
        <dbReference type="Proteomes" id="UP000198929"/>
    </source>
</evidence>
<gene>
    <name evidence="3" type="ORF">SAMN05661109_00158</name>
</gene>
<dbReference type="EMBL" id="FOGQ01000001">
    <property type="protein sequence ID" value="SER41224.1"/>
    <property type="molecule type" value="Genomic_DNA"/>
</dbReference>
<organism evidence="3 4">
    <name type="scientific">Corynebacterium cystitidis DSM 20524</name>
    <dbReference type="NCBI Taxonomy" id="1121357"/>
    <lineage>
        <taxon>Bacteria</taxon>
        <taxon>Bacillati</taxon>
        <taxon>Actinomycetota</taxon>
        <taxon>Actinomycetes</taxon>
        <taxon>Mycobacteriales</taxon>
        <taxon>Corynebacteriaceae</taxon>
        <taxon>Corynebacterium</taxon>
    </lineage>
</organism>
<reference evidence="4" key="1">
    <citation type="submission" date="2016-10" db="EMBL/GenBank/DDBJ databases">
        <authorList>
            <person name="Varghese N."/>
            <person name="Submissions S."/>
        </authorList>
    </citation>
    <scope>NUCLEOTIDE SEQUENCE [LARGE SCALE GENOMIC DNA]</scope>
    <source>
        <strain evidence="4">DSM 20524</strain>
    </source>
</reference>
<evidence type="ECO:0000256" key="2">
    <source>
        <dbReference type="SAM" id="SignalP"/>
    </source>
</evidence>
<name>A0A1H9NYX1_9CORY</name>
<accession>A0A1H9NYX1</accession>
<keyword evidence="4" id="KW-1185">Reference proteome</keyword>